<keyword evidence="2" id="KW-1185">Reference proteome</keyword>
<organism evidence="1 2">
    <name type="scientific">Holothuria leucospilota</name>
    <name type="common">Black long sea cucumber</name>
    <name type="synonym">Mertensiothuria leucospilota</name>
    <dbReference type="NCBI Taxonomy" id="206669"/>
    <lineage>
        <taxon>Eukaryota</taxon>
        <taxon>Metazoa</taxon>
        <taxon>Echinodermata</taxon>
        <taxon>Eleutherozoa</taxon>
        <taxon>Echinozoa</taxon>
        <taxon>Holothuroidea</taxon>
        <taxon>Aspidochirotacea</taxon>
        <taxon>Aspidochirotida</taxon>
        <taxon>Holothuriidae</taxon>
        <taxon>Holothuria</taxon>
    </lineage>
</organism>
<reference evidence="1" key="1">
    <citation type="submission" date="2021-10" db="EMBL/GenBank/DDBJ databases">
        <title>Tropical sea cucumber genome reveals ecological adaptation and Cuvierian tubules defense mechanism.</title>
        <authorList>
            <person name="Chen T."/>
        </authorList>
    </citation>
    <scope>NUCLEOTIDE SEQUENCE</scope>
    <source>
        <strain evidence="1">Nanhai2018</strain>
        <tissue evidence="1">Muscle</tissue>
    </source>
</reference>
<proteinExistence type="predicted"/>
<comment type="caution">
    <text evidence="1">The sequence shown here is derived from an EMBL/GenBank/DDBJ whole genome shotgun (WGS) entry which is preliminary data.</text>
</comment>
<evidence type="ECO:0000313" key="1">
    <source>
        <dbReference type="EMBL" id="KAJ8022908.1"/>
    </source>
</evidence>
<dbReference type="AlphaFoldDB" id="A0A9Q1BEW1"/>
<dbReference type="Proteomes" id="UP001152320">
    <property type="component" value="Chromosome 20"/>
</dbReference>
<gene>
    <name evidence="1" type="ORF">HOLleu_37937</name>
</gene>
<sequence length="85" mass="9584">MTPLYSDKGRIRTAVYKRRVNKKGAIYTPPLQEKKHPAGRNLGPPHAQIYHPSNGPGRVHDLRQRPTLRSVVSAILGHDENNILK</sequence>
<protein>
    <submittedName>
        <fullName evidence="1">Uncharacterized protein</fullName>
    </submittedName>
</protein>
<evidence type="ECO:0000313" key="2">
    <source>
        <dbReference type="Proteomes" id="UP001152320"/>
    </source>
</evidence>
<accession>A0A9Q1BEW1</accession>
<dbReference type="EMBL" id="JAIZAY010000020">
    <property type="protein sequence ID" value="KAJ8022908.1"/>
    <property type="molecule type" value="Genomic_DNA"/>
</dbReference>
<name>A0A9Q1BEW1_HOLLE</name>